<keyword evidence="8 12" id="KW-0472">Membrane</keyword>
<feature type="domain" description="Cadherin" evidence="13">
    <location>
        <begin position="1051"/>
        <end position="1155"/>
    </location>
</feature>
<evidence type="ECO:0000256" key="12">
    <source>
        <dbReference type="SAM" id="Phobius"/>
    </source>
</evidence>
<feature type="compositionally biased region" description="Basic and acidic residues" evidence="11">
    <location>
        <begin position="246"/>
        <end position="256"/>
    </location>
</feature>
<dbReference type="WBParaSite" id="maker-uti_cns_0046782-snap-gene-0.10-mRNA-1">
    <property type="protein sequence ID" value="maker-uti_cns_0046782-snap-gene-0.10-mRNA-1"/>
    <property type="gene ID" value="maker-uti_cns_0046782-snap-gene-0.10"/>
</dbReference>
<dbReference type="InterPro" id="IPR015919">
    <property type="entry name" value="Cadherin-like_sf"/>
</dbReference>
<protein>
    <submittedName>
        <fullName evidence="15">Cadherin domain-containing protein</fullName>
    </submittedName>
</protein>
<dbReference type="PROSITE" id="PS50268">
    <property type="entry name" value="CADHERIN_2"/>
    <property type="match status" value="7"/>
</dbReference>
<evidence type="ECO:0000259" key="13">
    <source>
        <dbReference type="PROSITE" id="PS50268"/>
    </source>
</evidence>
<dbReference type="InterPro" id="IPR002126">
    <property type="entry name" value="Cadherin-like_dom"/>
</dbReference>
<comment type="subcellular location">
    <subcellularLocation>
        <location evidence="1">Cell membrane</location>
        <topology evidence="1">Single-pass type I membrane protein</topology>
    </subcellularLocation>
</comment>
<feature type="domain" description="Cadherin" evidence="13">
    <location>
        <begin position="369"/>
        <end position="516"/>
    </location>
</feature>
<evidence type="ECO:0000256" key="9">
    <source>
        <dbReference type="ARBA" id="ARBA00023180"/>
    </source>
</evidence>
<dbReference type="FunFam" id="2.60.40.60:FF:000007">
    <property type="entry name" value="Protocadherin alpha 2"/>
    <property type="match status" value="1"/>
</dbReference>
<reference evidence="15" key="1">
    <citation type="submission" date="2016-11" db="UniProtKB">
        <authorList>
            <consortium name="WormBaseParasite"/>
        </authorList>
    </citation>
    <scope>IDENTIFICATION</scope>
</reference>
<dbReference type="InterPro" id="IPR020894">
    <property type="entry name" value="Cadherin_CS"/>
</dbReference>
<dbReference type="InterPro" id="IPR050174">
    <property type="entry name" value="Protocadherin/Cadherin-CA"/>
</dbReference>
<feature type="domain" description="Cadherin" evidence="13">
    <location>
        <begin position="689"/>
        <end position="805"/>
    </location>
</feature>
<evidence type="ECO:0000313" key="15">
    <source>
        <dbReference type="WBParaSite" id="maker-uti_cns_0046782-snap-gene-0.10-mRNA-1"/>
    </source>
</evidence>
<dbReference type="FunFam" id="2.60.40.60:FF:000092">
    <property type="entry name" value="Protocadherin 8"/>
    <property type="match status" value="1"/>
</dbReference>
<feature type="region of interest" description="Disordered" evidence="11">
    <location>
        <begin position="241"/>
        <end position="273"/>
    </location>
</feature>
<feature type="domain" description="Cadherin" evidence="13">
    <location>
        <begin position="1175"/>
        <end position="1253"/>
    </location>
</feature>
<dbReference type="PANTHER" id="PTHR24028:SF146">
    <property type="entry name" value="CADHERIN 96CB, ISOFORM D-RELATED"/>
    <property type="match status" value="1"/>
</dbReference>
<dbReference type="GO" id="GO:0005509">
    <property type="term" value="F:calcium ion binding"/>
    <property type="evidence" value="ECO:0007669"/>
    <property type="project" value="UniProtKB-UniRule"/>
</dbReference>
<feature type="transmembrane region" description="Helical" evidence="12">
    <location>
        <begin position="146"/>
        <end position="166"/>
    </location>
</feature>
<keyword evidence="2" id="KW-1003">Cell membrane</keyword>
<evidence type="ECO:0000256" key="4">
    <source>
        <dbReference type="ARBA" id="ARBA00022729"/>
    </source>
</evidence>
<feature type="transmembrane region" description="Helical" evidence="12">
    <location>
        <begin position="12"/>
        <end position="32"/>
    </location>
</feature>
<keyword evidence="5" id="KW-0677">Repeat</keyword>
<evidence type="ECO:0000256" key="2">
    <source>
        <dbReference type="ARBA" id="ARBA00022475"/>
    </source>
</evidence>
<evidence type="ECO:0000256" key="1">
    <source>
        <dbReference type="ARBA" id="ARBA00004251"/>
    </source>
</evidence>
<evidence type="ECO:0000313" key="14">
    <source>
        <dbReference type="Proteomes" id="UP000095280"/>
    </source>
</evidence>
<evidence type="ECO:0000256" key="3">
    <source>
        <dbReference type="ARBA" id="ARBA00022692"/>
    </source>
</evidence>
<feature type="domain" description="Cadherin" evidence="13">
    <location>
        <begin position="940"/>
        <end position="1042"/>
    </location>
</feature>
<dbReference type="Gene3D" id="1.20.140.150">
    <property type="match status" value="1"/>
</dbReference>
<sequence length="1600" mass="172150">MQDDDVTRRFIGFLSILTLLAAITLNVVSLSLPNWLQFEVDRSTLSNRTGLDYFTRSRGAFLTCLSNTSAPPLSASAYSSQVKFGSCFDVDLGGNLNNTDASYLGTGADTILVLRKLHIGLHLASGAVLCVSLLVCLYILASTSEMSGLVAPTGLSLLAAGLQFGAHIAFNNTLMRELLPPISGTTAVASAGLSIYNALPSNLQLATKVTPGASYYIALAAFSACLAAAGTSLVGLALPNQRQRQQRGEPSDKFDEFGSPYTPTGSAAKAGNGEQAYQMQRYPVEQPDARFDAGNNWSGGGGVGGGGRLPRIPVYRCRCVPARANGTSPTAPVGGDSLRSFIAGSALLLLSTLWLSTTSGGAIRVTFETDEDLGEQPPARPREIGRLSGQPGLPVGGPGGARFVSLGQASSEPGLRYFRVDGDSGLVSTAPNVSLDRDRMCTLVRRCCRQPRRSRLQRRRRRGRSRRSGWAHSRSPTDACELTLRVRVIDAVNPDASQMVEVAIRVRDLNDNAPTFPQAEFILNIDEHPKDGEEFKLPMAVDLDAEPFNVQEYSLEQDGDLPYFRLGDSRLQPKLIAVRPLDREKVARHKLELLAKDGGSPPRVGRLQIDVRLIDRNDEKPRFSKEQTLSSFGQVGLNIVRCCAGQGRSGGAGVRSAVALRGESRKWMVTHSVALSFDFFVAQEHQQNPFKQMTVHVQEDLPLNTVFIRMNATDPDEGLNAQIRYRLSSVAGGVGGVGGFFSVDPTTGGVFLRRRLDYEHQPVHVIILEAVDRDGRRDSSGVGPQTGSATVTVSVLDRNDEQPVIDVTPATEDVGAGNLEVMENGAGAELVAWITATDADGGPSRLDCSLLGGAESLRSFQLVSRTGGGGLSRGQQREFELRTARPLDREAAKQHELLLNCSDGGEPELVTQRRLTIRVGNVNDNRPEFAEATSLSSTMTTPILTLRVVENRPPGAPVHQLNATDADGDGVTYVLEDTPHSRLFSLGERNGLLLTKETLDREQEASYQLRVSAKDSGEPAKTSRPLDIVVQVLDENDNAPSFCPEAAAPCGNMPLEFRIAEQQRPGELVGVLTAHDPDEGPNGHVTYSLAEISLRSVFSVGRHDGQIKTLRLLDREERSTYSFTVMAFDGGNPRRSGSASVVVKVTDLNDNPPRFIYPNSDNTTIVDTSCFNAAGAPVADLQAKDADEETSNSRVQFRLLGGNSAGLFSLHPDTGQLTLARQLSIANCGRYPLIIEAADHGSPQLRSAAVLTVARFTTLPMPQSAVMEEHYSGQQMPHGTPHQVKTMRPSVGSGEANMSKGHKWTPRLLDRSADCRIPASEDCSYPTEIWQQQQQQRCPAESDSHLLEDYQAMETLSDRHSYQLLQQQKSTASTPNWRRCGSLQVDRRETRQLCKKQQQTPSQRQSAAFKNDKFVHRAGGGSSSGATDLSAGSGASGLQCASFLSVQQGLADVQRLGAVGAVQSRDAFGTENGAETVDAAGVGGAEHLDSLLDSCGCNGAPFALFVAGKVHCVGGPSSGNHGADAAQRPSNALSLHQCSQAVDQAGIASTFKRAQALQPGFDAINRIHNGVLHHPSAGSRNHVLTGRAIWQQRFVFIFHA</sequence>
<feature type="region of interest" description="Disordered" evidence="11">
    <location>
        <begin position="452"/>
        <end position="474"/>
    </location>
</feature>
<dbReference type="PRINTS" id="PR00205">
    <property type="entry name" value="CADHERIN"/>
</dbReference>
<dbReference type="GO" id="GO:0005886">
    <property type="term" value="C:plasma membrane"/>
    <property type="evidence" value="ECO:0007669"/>
    <property type="project" value="UniProtKB-SubCell"/>
</dbReference>
<dbReference type="FunFam" id="2.60.40.60:FF:000020">
    <property type="entry name" value="Dachsous cadherin-related 1b"/>
    <property type="match status" value="2"/>
</dbReference>
<evidence type="ECO:0000256" key="10">
    <source>
        <dbReference type="PROSITE-ProRule" id="PRU00043"/>
    </source>
</evidence>
<proteinExistence type="predicted"/>
<keyword evidence="14" id="KW-1185">Reference proteome</keyword>
<feature type="domain" description="Cadherin" evidence="13">
    <location>
        <begin position="820"/>
        <end position="929"/>
    </location>
</feature>
<feature type="region of interest" description="Disordered" evidence="11">
    <location>
        <begin position="1394"/>
        <end position="1429"/>
    </location>
</feature>
<organism evidence="14 15">
    <name type="scientific">Macrostomum lignano</name>
    <dbReference type="NCBI Taxonomy" id="282301"/>
    <lineage>
        <taxon>Eukaryota</taxon>
        <taxon>Metazoa</taxon>
        <taxon>Spiralia</taxon>
        <taxon>Lophotrochozoa</taxon>
        <taxon>Platyhelminthes</taxon>
        <taxon>Rhabditophora</taxon>
        <taxon>Macrostomorpha</taxon>
        <taxon>Macrostomida</taxon>
        <taxon>Macrostomidae</taxon>
        <taxon>Macrostomum</taxon>
    </lineage>
</organism>
<dbReference type="GO" id="GO:0007156">
    <property type="term" value="P:homophilic cell adhesion via plasma membrane adhesion molecules"/>
    <property type="evidence" value="ECO:0007669"/>
    <property type="project" value="InterPro"/>
</dbReference>
<evidence type="ECO:0000256" key="5">
    <source>
        <dbReference type="ARBA" id="ARBA00022737"/>
    </source>
</evidence>
<dbReference type="PANTHER" id="PTHR24028">
    <property type="entry name" value="CADHERIN-87A"/>
    <property type="match status" value="1"/>
</dbReference>
<dbReference type="SUPFAM" id="SSF49313">
    <property type="entry name" value="Cadherin-like"/>
    <property type="match status" value="6"/>
</dbReference>
<evidence type="ECO:0000256" key="7">
    <source>
        <dbReference type="ARBA" id="ARBA00022989"/>
    </source>
</evidence>
<feature type="domain" description="Cadherin" evidence="13">
    <location>
        <begin position="517"/>
        <end position="623"/>
    </location>
</feature>
<dbReference type="Pfam" id="PF00028">
    <property type="entry name" value="Cadherin"/>
    <property type="match status" value="5"/>
</dbReference>
<dbReference type="Proteomes" id="UP000095280">
    <property type="component" value="Unplaced"/>
</dbReference>
<keyword evidence="7 12" id="KW-1133">Transmembrane helix</keyword>
<evidence type="ECO:0000256" key="11">
    <source>
        <dbReference type="SAM" id="MobiDB-lite"/>
    </source>
</evidence>
<evidence type="ECO:0000256" key="8">
    <source>
        <dbReference type="ARBA" id="ARBA00023136"/>
    </source>
</evidence>
<keyword evidence="4" id="KW-0732">Signal</keyword>
<dbReference type="Gene3D" id="2.60.40.60">
    <property type="entry name" value="Cadherins"/>
    <property type="match status" value="7"/>
</dbReference>
<name>A0A1I8JCM0_9PLAT</name>
<feature type="transmembrane region" description="Helical" evidence="12">
    <location>
        <begin position="119"/>
        <end position="140"/>
    </location>
</feature>
<dbReference type="PROSITE" id="PS00232">
    <property type="entry name" value="CADHERIN_1"/>
    <property type="match status" value="2"/>
</dbReference>
<feature type="transmembrane region" description="Helical" evidence="12">
    <location>
        <begin position="338"/>
        <end position="356"/>
    </location>
</feature>
<dbReference type="SMART" id="SM00112">
    <property type="entry name" value="CA"/>
    <property type="match status" value="6"/>
</dbReference>
<keyword evidence="3 12" id="KW-0812">Transmembrane</keyword>
<feature type="transmembrane region" description="Helical" evidence="12">
    <location>
        <begin position="216"/>
        <end position="238"/>
    </location>
</feature>
<keyword evidence="9" id="KW-0325">Glycoprotein</keyword>
<feature type="region of interest" description="Disordered" evidence="11">
    <location>
        <begin position="371"/>
        <end position="400"/>
    </location>
</feature>
<feature type="compositionally biased region" description="Polar residues" evidence="11">
    <location>
        <begin position="1395"/>
        <end position="1408"/>
    </location>
</feature>
<feature type="compositionally biased region" description="Basic residues" evidence="11">
    <location>
        <begin position="452"/>
        <end position="469"/>
    </location>
</feature>
<dbReference type="CDD" id="cd11304">
    <property type="entry name" value="Cadherin_repeat"/>
    <property type="match status" value="7"/>
</dbReference>
<evidence type="ECO:0000256" key="6">
    <source>
        <dbReference type="ARBA" id="ARBA00022837"/>
    </source>
</evidence>
<keyword evidence="6 10" id="KW-0106">Calcium</keyword>
<accession>A0A1I8JCM0</accession>
<feature type="transmembrane region" description="Helical" evidence="12">
    <location>
        <begin position="178"/>
        <end position="196"/>
    </location>
</feature>